<keyword evidence="4" id="KW-1185">Reference proteome</keyword>
<evidence type="ECO:0000313" key="3">
    <source>
        <dbReference type="EMBL" id="MFC5944479.1"/>
    </source>
</evidence>
<evidence type="ECO:0000256" key="2">
    <source>
        <dbReference type="SAM" id="MobiDB-lite"/>
    </source>
</evidence>
<dbReference type="InterPro" id="IPR019933">
    <property type="entry name" value="DivIVA_domain"/>
</dbReference>
<sequence>MSAPRVATGRAHPPVGAGVGVGRDTPVPTIFPGSAVPGCPCGEVVLIVRRLLRLFRRNRSTATGRSATAGRPPDRRPPARHRATSRPTTNRLSARPTGRSGPPGRHNAGHHHRSAAYRPLCATQVRQQRFGRCRSGLDPAEVDGYLRRIADELAALHAELARTREENARIKGALRDWQSRFGPRVVRG</sequence>
<feature type="region of interest" description="Disordered" evidence="2">
    <location>
        <begin position="59"/>
        <end position="119"/>
    </location>
</feature>
<dbReference type="RefSeq" id="WP_353900463.1">
    <property type="nucleotide sequence ID" value="NZ_CP158970.1"/>
</dbReference>
<proteinExistence type="predicted"/>
<dbReference type="NCBIfam" id="TIGR03544">
    <property type="entry name" value="DivI1A_domain"/>
    <property type="match status" value="1"/>
</dbReference>
<evidence type="ECO:0000313" key="4">
    <source>
        <dbReference type="Proteomes" id="UP001596207"/>
    </source>
</evidence>
<reference evidence="4" key="1">
    <citation type="journal article" date="2019" name="Int. J. Syst. Evol. Microbiol.">
        <title>The Global Catalogue of Microorganisms (GCM) 10K type strain sequencing project: providing services to taxonomists for standard genome sequencing and annotation.</title>
        <authorList>
            <consortium name="The Broad Institute Genomics Platform"/>
            <consortium name="The Broad Institute Genome Sequencing Center for Infectious Disease"/>
            <person name="Wu L."/>
            <person name="Ma J."/>
        </authorList>
    </citation>
    <scope>NUCLEOTIDE SEQUENCE [LARGE SCALE GENOMIC DNA]</scope>
    <source>
        <strain evidence="4">CGMCC 4.7173</strain>
    </source>
</reference>
<gene>
    <name evidence="3" type="ORF">ACFPZ4_23780</name>
</gene>
<dbReference type="Proteomes" id="UP001596207">
    <property type="component" value="Unassembled WGS sequence"/>
</dbReference>
<feature type="region of interest" description="Disordered" evidence="2">
    <location>
        <begin position="1"/>
        <end position="22"/>
    </location>
</feature>
<comment type="caution">
    <text evidence="3">The sequence shown here is derived from an EMBL/GenBank/DDBJ whole genome shotgun (WGS) entry which is preliminary data.</text>
</comment>
<accession>A0ABW1HWK7</accession>
<keyword evidence="1" id="KW-0175">Coiled coil</keyword>
<name>A0ABW1HWK7_9ACTN</name>
<evidence type="ECO:0000256" key="1">
    <source>
        <dbReference type="SAM" id="Coils"/>
    </source>
</evidence>
<dbReference type="Gene3D" id="6.10.250.660">
    <property type="match status" value="1"/>
</dbReference>
<protein>
    <submittedName>
        <fullName evidence="3">DivIVA domain-containing protein</fullName>
    </submittedName>
</protein>
<dbReference type="EMBL" id="JBHSQQ010000192">
    <property type="protein sequence ID" value="MFC5944479.1"/>
    <property type="molecule type" value="Genomic_DNA"/>
</dbReference>
<feature type="coiled-coil region" evidence="1">
    <location>
        <begin position="146"/>
        <end position="180"/>
    </location>
</feature>
<organism evidence="3 4">
    <name type="scientific">Micromonospora harpali</name>
    <dbReference type="NCBI Taxonomy" id="1490225"/>
    <lineage>
        <taxon>Bacteria</taxon>
        <taxon>Bacillati</taxon>
        <taxon>Actinomycetota</taxon>
        <taxon>Actinomycetes</taxon>
        <taxon>Micromonosporales</taxon>
        <taxon>Micromonosporaceae</taxon>
        <taxon>Micromonospora</taxon>
    </lineage>
</organism>